<reference evidence="2 3" key="1">
    <citation type="submission" date="2019-03" db="EMBL/GenBank/DDBJ databases">
        <title>Genomic Encyclopedia of Type Strains, Phase IV (KMG-IV): sequencing the most valuable type-strain genomes for metagenomic binning, comparative biology and taxonomic classification.</title>
        <authorList>
            <person name="Goeker M."/>
        </authorList>
    </citation>
    <scope>NUCLEOTIDE SEQUENCE [LARGE SCALE GENOMIC DNA]</scope>
    <source>
        <strain evidence="2 3">DSM 100309</strain>
    </source>
</reference>
<dbReference type="Proteomes" id="UP000295367">
    <property type="component" value="Unassembled WGS sequence"/>
</dbReference>
<dbReference type="PANTHER" id="PTHR12126">
    <property type="entry name" value="NADH-UBIQUINONE OXIDOREDUCTASE 39 KDA SUBUNIT-RELATED"/>
    <property type="match status" value="1"/>
</dbReference>
<proteinExistence type="predicted"/>
<gene>
    <name evidence="2" type="ORF">EDC63_112106</name>
</gene>
<evidence type="ECO:0000313" key="3">
    <source>
        <dbReference type="Proteomes" id="UP000295367"/>
    </source>
</evidence>
<dbReference type="EMBL" id="SMCO01000012">
    <property type="protein sequence ID" value="TCV84341.1"/>
    <property type="molecule type" value="Genomic_DNA"/>
</dbReference>
<dbReference type="InterPro" id="IPR001509">
    <property type="entry name" value="Epimerase_deHydtase"/>
</dbReference>
<dbReference type="GO" id="GO:0044877">
    <property type="term" value="F:protein-containing complex binding"/>
    <property type="evidence" value="ECO:0007669"/>
    <property type="project" value="TreeGrafter"/>
</dbReference>
<dbReference type="RefSeq" id="WP_124945516.1">
    <property type="nucleotide sequence ID" value="NZ_BHVT01000015.1"/>
</dbReference>
<evidence type="ECO:0000259" key="1">
    <source>
        <dbReference type="Pfam" id="PF01370"/>
    </source>
</evidence>
<accession>A0A4R3XZH5</accession>
<dbReference type="Pfam" id="PF01370">
    <property type="entry name" value="Epimerase"/>
    <property type="match status" value="1"/>
</dbReference>
<name>A0A4R3XZH5_9PROT</name>
<dbReference type="CDD" id="cd05271">
    <property type="entry name" value="NDUFA9_like_SDR_a"/>
    <property type="match status" value="1"/>
</dbReference>
<dbReference type="InterPro" id="IPR036291">
    <property type="entry name" value="NAD(P)-bd_dom_sf"/>
</dbReference>
<comment type="caution">
    <text evidence="2">The sequence shown here is derived from an EMBL/GenBank/DDBJ whole genome shotgun (WGS) entry which is preliminary data.</text>
</comment>
<keyword evidence="3" id="KW-1185">Reference proteome</keyword>
<organism evidence="2 3">
    <name type="scientific">Sulfurirhabdus autotrophica</name>
    <dbReference type="NCBI Taxonomy" id="1706046"/>
    <lineage>
        <taxon>Bacteria</taxon>
        <taxon>Pseudomonadati</taxon>
        <taxon>Pseudomonadota</taxon>
        <taxon>Betaproteobacteria</taxon>
        <taxon>Nitrosomonadales</taxon>
        <taxon>Sulfuricellaceae</taxon>
        <taxon>Sulfurirhabdus</taxon>
    </lineage>
</organism>
<dbReference type="InterPro" id="IPR051207">
    <property type="entry name" value="ComplexI_NDUFA9_subunit"/>
</dbReference>
<dbReference type="PANTHER" id="PTHR12126:SF11">
    <property type="entry name" value="NADH DEHYDROGENASE [UBIQUINONE] 1 ALPHA SUBCOMPLEX SUBUNIT 9, MITOCHONDRIAL"/>
    <property type="match status" value="1"/>
</dbReference>
<dbReference type="SUPFAM" id="SSF51735">
    <property type="entry name" value="NAD(P)-binding Rossmann-fold domains"/>
    <property type="match status" value="1"/>
</dbReference>
<dbReference type="AlphaFoldDB" id="A0A4R3XZH5"/>
<dbReference type="OrthoDB" id="5292533at2"/>
<sequence>MNIKNICVLGGSGFVGSHVVHQLAEKGFNVRVLTRRRERAKHLIVLPTVDVVEANIFDPIELSQYFEGMDAVINLVGILHEETPGRNDKPSARRGSFHETHIELPRKVVHACAEKGVKRMLHMSALGADPVSRSAYQRSKGIGQVIVQESSVVNQENENWYLNGPKFVHGAGLATTIFRPSVIFGRGDSFLNLFAGLVKSFPVLPLANPDAKFQPVFVEDVAQAFVNSLNNSATFGQTYDLCGTKEYTLQQLVEFVAKTLGIQRKIIRLGEQFSYLQAWALELMPGKKLMTRDDYYAMQVENVCKSEALVSLGVKPTALEAVVPGYLADVTPRGRYMAFRNKAGR</sequence>
<evidence type="ECO:0000313" key="2">
    <source>
        <dbReference type="EMBL" id="TCV84341.1"/>
    </source>
</evidence>
<protein>
    <submittedName>
        <fullName evidence="2">NADH dehydrogenase</fullName>
    </submittedName>
</protein>
<feature type="domain" description="NAD-dependent epimerase/dehydratase" evidence="1">
    <location>
        <begin position="6"/>
        <end position="234"/>
    </location>
</feature>
<dbReference type="Gene3D" id="3.40.50.720">
    <property type="entry name" value="NAD(P)-binding Rossmann-like Domain"/>
    <property type="match status" value="1"/>
</dbReference>